<evidence type="ECO:0000256" key="5">
    <source>
        <dbReference type="ARBA" id="ARBA00033740"/>
    </source>
</evidence>
<dbReference type="GO" id="GO:0005737">
    <property type="term" value="C:cytoplasm"/>
    <property type="evidence" value="ECO:0007669"/>
    <property type="project" value="TreeGrafter"/>
</dbReference>
<comment type="caution">
    <text evidence="6">The sequence shown here is derived from an EMBL/GenBank/DDBJ whole genome shotgun (WGS) entry which is preliminary data.</text>
</comment>
<sequence length="230" mass="26416">MSIFPDVVRDLTYGHTDIPEVNKRFAKLLQYNVPKGKKYRGLLVVAAYKMMESHEHLTPDNIRLANILGWCIEMVSLLLSFQLHSSFLIINDITDGSETRRGLPCWYKNEHVGLQAVGDALMIRCGLYSILTKHFSDRVCYLPLVESFNDVNIKAMIGQSLNNMSYVDGRPKLDCFTMNRYNAIVKYRTAYYSLQLPIALSMYLAGIYDHEMHRQAKTISLEVAHFLQVL</sequence>
<evidence type="ECO:0000313" key="6">
    <source>
        <dbReference type="EMBL" id="KAF2886081.1"/>
    </source>
</evidence>
<dbReference type="GO" id="GO:0004337">
    <property type="term" value="F:(2E,6E)-farnesyl diphosphate synthase activity"/>
    <property type="evidence" value="ECO:0007669"/>
    <property type="project" value="TreeGrafter"/>
</dbReference>
<comment type="cofactor">
    <cofactor evidence="1">
        <name>Mg(2+)</name>
        <dbReference type="ChEBI" id="CHEBI:18420"/>
    </cofactor>
</comment>
<evidence type="ECO:0000256" key="2">
    <source>
        <dbReference type="ARBA" id="ARBA00022679"/>
    </source>
</evidence>
<evidence type="ECO:0000313" key="7">
    <source>
        <dbReference type="Proteomes" id="UP000801492"/>
    </source>
</evidence>
<keyword evidence="4" id="KW-0460">Magnesium</keyword>
<keyword evidence="2" id="KW-0808">Transferase</keyword>
<dbReference type="GO" id="GO:0004161">
    <property type="term" value="F:dimethylallyltranstransferase activity"/>
    <property type="evidence" value="ECO:0007669"/>
    <property type="project" value="TreeGrafter"/>
</dbReference>
<evidence type="ECO:0000256" key="4">
    <source>
        <dbReference type="ARBA" id="ARBA00022842"/>
    </source>
</evidence>
<dbReference type="InterPro" id="IPR039702">
    <property type="entry name" value="FPS1-like"/>
</dbReference>
<dbReference type="InterPro" id="IPR008949">
    <property type="entry name" value="Isoprenoid_synthase_dom_sf"/>
</dbReference>
<evidence type="ECO:0008006" key="8">
    <source>
        <dbReference type="Google" id="ProtNLM"/>
    </source>
</evidence>
<dbReference type="Proteomes" id="UP000801492">
    <property type="component" value="Unassembled WGS sequence"/>
</dbReference>
<name>A0A8K0G4Y2_IGNLU</name>
<dbReference type="GO" id="GO:0046872">
    <property type="term" value="F:metal ion binding"/>
    <property type="evidence" value="ECO:0007669"/>
    <property type="project" value="UniProtKB-KW"/>
</dbReference>
<dbReference type="Gene3D" id="1.10.600.10">
    <property type="entry name" value="Farnesyl Diphosphate Synthase"/>
    <property type="match status" value="1"/>
</dbReference>
<evidence type="ECO:0000256" key="3">
    <source>
        <dbReference type="ARBA" id="ARBA00022723"/>
    </source>
</evidence>
<keyword evidence="7" id="KW-1185">Reference proteome</keyword>
<dbReference type="EMBL" id="VTPC01088718">
    <property type="protein sequence ID" value="KAF2886081.1"/>
    <property type="molecule type" value="Genomic_DNA"/>
</dbReference>
<dbReference type="PANTHER" id="PTHR11525">
    <property type="entry name" value="FARNESYL-PYROPHOSPHATE SYNTHETASE"/>
    <property type="match status" value="1"/>
</dbReference>
<accession>A0A8K0G4Y2</accession>
<keyword evidence="3" id="KW-0479">Metal-binding</keyword>
<dbReference type="OrthoDB" id="10257492at2759"/>
<dbReference type="InterPro" id="IPR000092">
    <property type="entry name" value="Polyprenyl_synt"/>
</dbReference>
<gene>
    <name evidence="6" type="ORF">ILUMI_20092</name>
</gene>
<evidence type="ECO:0000256" key="1">
    <source>
        <dbReference type="ARBA" id="ARBA00001946"/>
    </source>
</evidence>
<proteinExistence type="predicted"/>
<dbReference type="Pfam" id="PF00348">
    <property type="entry name" value="polyprenyl_synt"/>
    <property type="match status" value="1"/>
</dbReference>
<organism evidence="6 7">
    <name type="scientific">Ignelater luminosus</name>
    <name type="common">Cucubano</name>
    <name type="synonym">Pyrophorus luminosus</name>
    <dbReference type="NCBI Taxonomy" id="2038154"/>
    <lineage>
        <taxon>Eukaryota</taxon>
        <taxon>Metazoa</taxon>
        <taxon>Ecdysozoa</taxon>
        <taxon>Arthropoda</taxon>
        <taxon>Hexapoda</taxon>
        <taxon>Insecta</taxon>
        <taxon>Pterygota</taxon>
        <taxon>Neoptera</taxon>
        <taxon>Endopterygota</taxon>
        <taxon>Coleoptera</taxon>
        <taxon>Polyphaga</taxon>
        <taxon>Elateriformia</taxon>
        <taxon>Elateroidea</taxon>
        <taxon>Elateridae</taxon>
        <taxon>Agrypninae</taxon>
        <taxon>Pyrophorini</taxon>
        <taxon>Ignelater</taxon>
    </lineage>
</organism>
<dbReference type="GO" id="GO:0045337">
    <property type="term" value="P:farnesyl diphosphate biosynthetic process"/>
    <property type="evidence" value="ECO:0007669"/>
    <property type="project" value="TreeGrafter"/>
</dbReference>
<dbReference type="PANTHER" id="PTHR11525:SF0">
    <property type="entry name" value="FARNESYL PYROPHOSPHATE SYNTHASE"/>
    <property type="match status" value="1"/>
</dbReference>
<reference evidence="6" key="1">
    <citation type="submission" date="2019-08" db="EMBL/GenBank/DDBJ databases">
        <title>The genome of the North American firefly Photinus pyralis.</title>
        <authorList>
            <consortium name="Photinus pyralis genome working group"/>
            <person name="Fallon T.R."/>
            <person name="Sander Lower S.E."/>
            <person name="Weng J.-K."/>
        </authorList>
    </citation>
    <scope>NUCLEOTIDE SEQUENCE</scope>
    <source>
        <strain evidence="6">TRF0915ILg1</strain>
        <tissue evidence="6">Whole body</tissue>
    </source>
</reference>
<protein>
    <recommendedName>
        <fullName evidence="8">Farnesyl diphosphate synthase</fullName>
    </recommendedName>
</protein>
<comment type="pathway">
    <text evidence="5">Pheromone biosynthesis.</text>
</comment>
<dbReference type="SUPFAM" id="SSF48576">
    <property type="entry name" value="Terpenoid synthases"/>
    <property type="match status" value="1"/>
</dbReference>
<feature type="non-terminal residue" evidence="6">
    <location>
        <position position="230"/>
    </location>
</feature>
<dbReference type="GO" id="GO:0042811">
    <property type="term" value="P:pheromone biosynthetic process"/>
    <property type="evidence" value="ECO:0007669"/>
    <property type="project" value="UniProtKB-ARBA"/>
</dbReference>
<dbReference type="AlphaFoldDB" id="A0A8K0G4Y2"/>